<protein>
    <submittedName>
        <fullName evidence="1">Uncharacterized protein</fullName>
    </submittedName>
</protein>
<evidence type="ECO:0000313" key="2">
    <source>
        <dbReference type="Proteomes" id="UP000002059"/>
    </source>
</evidence>
<sequence length="93" mass="10165">MPADGPRITNHGNVHIHLHGLVTRLVACPSPPIELTSTPANNLISTALIISHSKVVSRDYVVVHTIGEEAYWDMKTFITAQAYRVPLEILPAS</sequence>
<dbReference type="RefSeq" id="XP_015702272.1">
    <property type="nucleotide sequence ID" value="XM_015848110.1"/>
</dbReference>
<proteinExistence type="predicted"/>
<dbReference type="Proteomes" id="UP000002059">
    <property type="component" value="Partially assembled WGS sequence"/>
</dbReference>
<evidence type="ECO:0000313" key="1">
    <source>
        <dbReference type="EMBL" id="KGQ00688.1"/>
    </source>
</evidence>
<dbReference type="GeneID" id="26971231"/>
<keyword evidence="2" id="KW-1185">Reference proteome</keyword>
<dbReference type="AlphaFoldDB" id="A0A0A2UZP0"/>
<dbReference type="KEGG" id="pbl:PAAG_12644"/>
<dbReference type="HOGENOM" id="CLU_2400281_0_0_1"/>
<dbReference type="EMBL" id="KN294039">
    <property type="protein sequence ID" value="KGQ00688.1"/>
    <property type="molecule type" value="Genomic_DNA"/>
</dbReference>
<accession>A0A0A2UZP0</accession>
<dbReference type="VEuPathDB" id="FungiDB:PAAG_12644"/>
<reference evidence="1 2" key="1">
    <citation type="journal article" date="2011" name="PLoS Genet.">
        <title>Comparative genomic analysis of human fungal pathogens causing paracoccidioidomycosis.</title>
        <authorList>
            <person name="Desjardins C.A."/>
            <person name="Champion M.D."/>
            <person name="Holder J.W."/>
            <person name="Muszewska A."/>
            <person name="Goldberg J."/>
            <person name="Bailao A.M."/>
            <person name="Brigido M.M."/>
            <person name="Ferreira M.E."/>
            <person name="Garcia A.M."/>
            <person name="Grynberg M."/>
            <person name="Gujja S."/>
            <person name="Heiman D.I."/>
            <person name="Henn M.R."/>
            <person name="Kodira C.D."/>
            <person name="Leon-Narvaez H."/>
            <person name="Longo L.V."/>
            <person name="Ma L.J."/>
            <person name="Malavazi I."/>
            <person name="Matsuo A.L."/>
            <person name="Morais F.V."/>
            <person name="Pereira M."/>
            <person name="Rodriguez-Brito S."/>
            <person name="Sakthikumar S."/>
            <person name="Salem-Izacc S.M."/>
            <person name="Sykes S.M."/>
            <person name="Teixeira M.M."/>
            <person name="Vallejo M.C."/>
            <person name="Walter M.E."/>
            <person name="Yandava C."/>
            <person name="Young S."/>
            <person name="Zeng Q."/>
            <person name="Zucker J."/>
            <person name="Felipe M.S."/>
            <person name="Goldman G.H."/>
            <person name="Haas B.J."/>
            <person name="McEwen J.G."/>
            <person name="Nino-Vega G."/>
            <person name="Puccia R."/>
            <person name="San-Blas G."/>
            <person name="Soares C.M."/>
            <person name="Birren B.W."/>
            <person name="Cuomo C.A."/>
        </authorList>
    </citation>
    <scope>NUCLEOTIDE SEQUENCE [LARGE SCALE GENOMIC DNA]</scope>
    <source>
        <strain evidence="2">ATCC MYA-826 / Pb01</strain>
    </source>
</reference>
<gene>
    <name evidence="1" type="ORF">PAAG_12644</name>
</gene>
<organism evidence="1 2">
    <name type="scientific">Paracoccidioides lutzii (strain ATCC MYA-826 / Pb01)</name>
    <name type="common">Paracoccidioides brasiliensis</name>
    <dbReference type="NCBI Taxonomy" id="502779"/>
    <lineage>
        <taxon>Eukaryota</taxon>
        <taxon>Fungi</taxon>
        <taxon>Dikarya</taxon>
        <taxon>Ascomycota</taxon>
        <taxon>Pezizomycotina</taxon>
        <taxon>Eurotiomycetes</taxon>
        <taxon>Eurotiomycetidae</taxon>
        <taxon>Onygenales</taxon>
        <taxon>Ajellomycetaceae</taxon>
        <taxon>Paracoccidioides</taxon>
    </lineage>
</organism>
<name>A0A0A2UZP0_PARBA</name>